<organism evidence="2">
    <name type="scientific">hydrothermal vent metagenome</name>
    <dbReference type="NCBI Taxonomy" id="652676"/>
    <lineage>
        <taxon>unclassified sequences</taxon>
        <taxon>metagenomes</taxon>
        <taxon>ecological metagenomes</taxon>
    </lineage>
</organism>
<evidence type="ECO:0000313" key="2">
    <source>
        <dbReference type="EMBL" id="VAV98456.1"/>
    </source>
</evidence>
<sequence>METWQLQEAKARLSELVKRACTKGPQEITLRGEPAAVVLSLKAYEELKAEKPSLVSFLQASPLKGVQLNFARDTSLTRDIEL</sequence>
<dbReference type="Gene3D" id="3.40.1620.10">
    <property type="entry name" value="YefM-like domain"/>
    <property type="match status" value="1"/>
</dbReference>
<evidence type="ECO:0000256" key="1">
    <source>
        <dbReference type="ARBA" id="ARBA00009981"/>
    </source>
</evidence>
<dbReference type="EMBL" id="UOEE01000263">
    <property type="protein sequence ID" value="VAV98456.1"/>
    <property type="molecule type" value="Genomic_DNA"/>
</dbReference>
<dbReference type="NCBIfam" id="TIGR01552">
    <property type="entry name" value="phd_fam"/>
    <property type="match status" value="1"/>
</dbReference>
<dbReference type="InterPro" id="IPR036165">
    <property type="entry name" value="YefM-like_sf"/>
</dbReference>
<gene>
    <name evidence="2" type="ORF">MNBD_ALPHA06-765</name>
</gene>
<dbReference type="InterPro" id="IPR006442">
    <property type="entry name" value="Antitoxin_Phd/YefM"/>
</dbReference>
<dbReference type="InterPro" id="IPR051405">
    <property type="entry name" value="phD/YefM_antitoxin"/>
</dbReference>
<reference evidence="2" key="1">
    <citation type="submission" date="2018-06" db="EMBL/GenBank/DDBJ databases">
        <authorList>
            <person name="Zhirakovskaya E."/>
        </authorList>
    </citation>
    <scope>NUCLEOTIDE SEQUENCE</scope>
</reference>
<accession>A0A3B0SBY8</accession>
<dbReference type="PANTHER" id="PTHR33713">
    <property type="entry name" value="ANTITOXIN YAFN-RELATED"/>
    <property type="match status" value="1"/>
</dbReference>
<evidence type="ECO:0008006" key="3">
    <source>
        <dbReference type="Google" id="ProtNLM"/>
    </source>
</evidence>
<dbReference type="PANTHER" id="PTHR33713:SF9">
    <property type="entry name" value="ANTITOXIN"/>
    <property type="match status" value="1"/>
</dbReference>
<dbReference type="Pfam" id="PF02604">
    <property type="entry name" value="PhdYeFM_antitox"/>
    <property type="match status" value="1"/>
</dbReference>
<proteinExistence type="inferred from homology"/>
<comment type="similarity">
    <text evidence="1">Belongs to the phD/YefM antitoxin family.</text>
</comment>
<dbReference type="AlphaFoldDB" id="A0A3B0SBY8"/>
<dbReference type="SUPFAM" id="SSF143120">
    <property type="entry name" value="YefM-like"/>
    <property type="match status" value="1"/>
</dbReference>
<name>A0A3B0SBY8_9ZZZZ</name>
<protein>
    <recommendedName>
        <fullName evidence="3">Antitoxin</fullName>
    </recommendedName>
</protein>